<organism evidence="1 4">
    <name type="scientific">Lacticaseibacillus rhamnosus</name>
    <name type="common">Lactobacillus rhamnosus</name>
    <dbReference type="NCBI Taxonomy" id="47715"/>
    <lineage>
        <taxon>Bacteria</taxon>
        <taxon>Bacillati</taxon>
        <taxon>Bacillota</taxon>
        <taxon>Bacilli</taxon>
        <taxon>Lactobacillales</taxon>
        <taxon>Lactobacillaceae</taxon>
        <taxon>Lacticaseibacillus</taxon>
    </lineage>
</organism>
<dbReference type="Gene3D" id="1.20.1440.140">
    <property type="match status" value="1"/>
</dbReference>
<proteinExistence type="predicted"/>
<dbReference type="Proteomes" id="UP000552935">
    <property type="component" value="Unassembled WGS sequence"/>
</dbReference>
<dbReference type="EMBL" id="SSHM01000001">
    <property type="protein sequence ID" value="THC79426.1"/>
    <property type="molecule type" value="Genomic_DNA"/>
</dbReference>
<evidence type="ECO:0000313" key="1">
    <source>
        <dbReference type="EMBL" id="NZA05524.1"/>
    </source>
</evidence>
<accession>A0A508YZR9</accession>
<reference evidence="1 4" key="2">
    <citation type="submission" date="2020-07" db="EMBL/GenBank/DDBJ databases">
        <title>Organ Donor 1.</title>
        <authorList>
            <person name="Marsh A.J."/>
            <person name="Azcarate-Peril M.A."/>
        </authorList>
    </citation>
    <scope>NUCLEOTIDE SEQUENCE [LARGE SCALE GENOMIC DNA]</scope>
    <source>
        <strain evidence="1 4">AMC0712</strain>
    </source>
</reference>
<gene>
    <name evidence="2" type="ORF">E6L36_02780</name>
    <name evidence="1" type="ORF">H0N82_10595</name>
</gene>
<comment type="caution">
    <text evidence="1">The sequence shown here is derived from an EMBL/GenBank/DDBJ whole genome shotgun (WGS) entry which is preliminary data.</text>
</comment>
<reference evidence="2 3" key="1">
    <citation type="submission" date="2019-04" db="EMBL/GenBank/DDBJ databases">
        <title>Genome Announcement to Ensure Probiotic Safety of Lactobacillus rhamnosus UBLR-58.</title>
        <authorList>
            <person name="Sulthana A."/>
            <person name="Lakshmi S.G."/>
            <person name="Madempudi R.S."/>
        </authorList>
    </citation>
    <scope>NUCLEOTIDE SEQUENCE [LARGE SCALE GENOMIC DNA]</scope>
    <source>
        <strain evidence="2 3">UBLR-58</strain>
    </source>
</reference>
<evidence type="ECO:0000313" key="2">
    <source>
        <dbReference type="EMBL" id="THC79426.1"/>
    </source>
</evidence>
<dbReference type="Proteomes" id="UP000307517">
    <property type="component" value="Unassembled WGS sequence"/>
</dbReference>
<protein>
    <submittedName>
        <fullName evidence="1">Bacteriocin immunity protein</fullName>
    </submittedName>
</protein>
<dbReference type="InterPro" id="IPR053739">
    <property type="entry name" value="Bact_Immunity_Domain_sf"/>
</dbReference>
<dbReference type="AlphaFoldDB" id="A0A508YZR9"/>
<dbReference type="GO" id="GO:0030153">
    <property type="term" value="P:bacteriocin immunity"/>
    <property type="evidence" value="ECO:0007669"/>
    <property type="project" value="InterPro"/>
</dbReference>
<dbReference type="InterPro" id="IPR015046">
    <property type="entry name" value="LciA_Immunity-like"/>
</dbReference>
<evidence type="ECO:0000313" key="4">
    <source>
        <dbReference type="Proteomes" id="UP000552935"/>
    </source>
</evidence>
<evidence type="ECO:0000313" key="3">
    <source>
        <dbReference type="Proteomes" id="UP000307517"/>
    </source>
</evidence>
<dbReference type="Pfam" id="PF08951">
    <property type="entry name" value="EntA_Immun"/>
    <property type="match status" value="1"/>
</dbReference>
<dbReference type="EMBL" id="JACCKI010000008">
    <property type="protein sequence ID" value="NZA05524.1"/>
    <property type="molecule type" value="Genomic_DNA"/>
</dbReference>
<name>A0A508YZR9_LACRH</name>
<sequence>MKKLKWFSGGNERAEQAIQLIDELLRDFDDSSSHSDRLRTVLRNNREALIYKQAAVPFILSRMNLEISNALLQNNILLTKQQSDKFEQLSSLANIRYGY</sequence>
<dbReference type="RefSeq" id="WP_005692238.1">
    <property type="nucleotide sequence ID" value="NZ_CABFNI010000016.1"/>
</dbReference>